<dbReference type="SMART" id="SM00437">
    <property type="entry name" value="TOP1Ac"/>
    <property type="match status" value="1"/>
</dbReference>
<dbReference type="GO" id="GO:0006265">
    <property type="term" value="P:DNA topological change"/>
    <property type="evidence" value="ECO:0007669"/>
    <property type="project" value="InterPro"/>
</dbReference>
<feature type="domain" description="Toprim" evidence="13">
    <location>
        <begin position="1"/>
        <end position="138"/>
    </location>
</feature>
<dbReference type="InterPro" id="IPR005738">
    <property type="entry name" value="TopoIII"/>
</dbReference>
<keyword evidence="4" id="KW-0479">Metal-binding</keyword>
<dbReference type="GO" id="GO:0006281">
    <property type="term" value="P:DNA repair"/>
    <property type="evidence" value="ECO:0007669"/>
    <property type="project" value="TreeGrafter"/>
</dbReference>
<evidence type="ECO:0000256" key="6">
    <source>
        <dbReference type="ARBA" id="ARBA00023029"/>
    </source>
</evidence>
<dbReference type="InterPro" id="IPR000380">
    <property type="entry name" value="Topo_IA"/>
</dbReference>
<dbReference type="AlphaFoldDB" id="A0A2T4U820"/>
<dbReference type="PANTHER" id="PTHR11390:SF21">
    <property type="entry name" value="DNA TOPOISOMERASE 3-ALPHA"/>
    <property type="match status" value="1"/>
</dbReference>
<evidence type="ECO:0000256" key="2">
    <source>
        <dbReference type="ARBA" id="ARBA00009446"/>
    </source>
</evidence>
<evidence type="ECO:0000256" key="12">
    <source>
        <dbReference type="ARBA" id="ARBA00032877"/>
    </source>
</evidence>
<dbReference type="InterPro" id="IPR013824">
    <property type="entry name" value="Topo_IA_cen_sub1"/>
</dbReference>
<dbReference type="EC" id="5.6.2.1" evidence="3"/>
<dbReference type="GO" id="GO:0003677">
    <property type="term" value="F:DNA binding"/>
    <property type="evidence" value="ECO:0007669"/>
    <property type="project" value="UniProtKB-KW"/>
</dbReference>
<dbReference type="Pfam" id="PF01751">
    <property type="entry name" value="Toprim"/>
    <property type="match status" value="1"/>
</dbReference>
<comment type="caution">
    <text evidence="15">The sequence shown here is derived from an EMBL/GenBank/DDBJ whole genome shotgun (WGS) entry which is preliminary data.</text>
</comment>
<keyword evidence="8 15" id="KW-0413">Isomerase</keyword>
<dbReference type="InterPro" id="IPR013497">
    <property type="entry name" value="Topo_IA_cen"/>
</dbReference>
<dbReference type="Gene3D" id="2.70.20.10">
    <property type="entry name" value="Topoisomerase I, domain 3"/>
    <property type="match status" value="1"/>
</dbReference>
<dbReference type="GO" id="GO:0043597">
    <property type="term" value="C:cytoplasmic replication fork"/>
    <property type="evidence" value="ECO:0007669"/>
    <property type="project" value="TreeGrafter"/>
</dbReference>
<name>A0A2T4U820_9BACI</name>
<dbReference type="NCBIfam" id="NF005829">
    <property type="entry name" value="PRK07726.1"/>
    <property type="match status" value="1"/>
</dbReference>
<dbReference type="Proteomes" id="UP000240509">
    <property type="component" value="Unassembled WGS sequence"/>
</dbReference>
<dbReference type="PROSITE" id="PS50880">
    <property type="entry name" value="TOPRIM"/>
    <property type="match status" value="1"/>
</dbReference>
<dbReference type="Gene3D" id="1.10.290.10">
    <property type="entry name" value="Topoisomerase I, domain 4"/>
    <property type="match status" value="1"/>
</dbReference>
<dbReference type="Gene3D" id="1.10.460.10">
    <property type="entry name" value="Topoisomerase I, domain 2"/>
    <property type="match status" value="1"/>
</dbReference>
<comment type="catalytic activity">
    <reaction evidence="1">
        <text>ATP-independent breakage of single-stranded DNA, followed by passage and rejoining.</text>
        <dbReference type="EC" id="5.6.2.1"/>
    </reaction>
</comment>
<protein>
    <recommendedName>
        <fullName evidence="3">DNA topoisomerase</fullName>
        <ecNumber evidence="3">5.6.2.1</ecNumber>
    </recommendedName>
    <alternativeName>
        <fullName evidence="12">Omega-protein</fullName>
    </alternativeName>
    <alternativeName>
        <fullName evidence="11">Relaxing enzyme</fullName>
    </alternativeName>
    <alternativeName>
        <fullName evidence="9">Swivelase</fullName>
    </alternativeName>
    <alternativeName>
        <fullName evidence="10">Untwisting enzyme</fullName>
    </alternativeName>
</protein>
<dbReference type="InterPro" id="IPR013826">
    <property type="entry name" value="Topo_IA_cen_sub3"/>
</dbReference>
<evidence type="ECO:0000256" key="7">
    <source>
        <dbReference type="ARBA" id="ARBA00023125"/>
    </source>
</evidence>
<dbReference type="SMART" id="SM00436">
    <property type="entry name" value="TOP1Bc"/>
    <property type="match status" value="1"/>
</dbReference>
<evidence type="ECO:0000256" key="11">
    <source>
        <dbReference type="ARBA" id="ARBA00032235"/>
    </source>
</evidence>
<reference evidence="15 16" key="1">
    <citation type="submission" date="2018-03" db="EMBL/GenBank/DDBJ databases">
        <title>Alkalicoccus saliphilus sp. nov., isolated from a mineral pool.</title>
        <authorList>
            <person name="Zhao B."/>
        </authorList>
    </citation>
    <scope>NUCLEOTIDE SEQUENCE [LARGE SCALE GENOMIC DNA]</scope>
    <source>
        <strain evidence="15 16">6AG</strain>
    </source>
</reference>
<dbReference type="Pfam" id="PF13342">
    <property type="entry name" value="Toprim_Crpt"/>
    <property type="match status" value="1"/>
</dbReference>
<evidence type="ECO:0000256" key="3">
    <source>
        <dbReference type="ARBA" id="ARBA00012891"/>
    </source>
</evidence>
<dbReference type="InterPro" id="IPR023406">
    <property type="entry name" value="Topo_IA_AS"/>
</dbReference>
<organism evidence="15 16">
    <name type="scientific">Alkalicoccus saliphilus</name>
    <dbReference type="NCBI Taxonomy" id="200989"/>
    <lineage>
        <taxon>Bacteria</taxon>
        <taxon>Bacillati</taxon>
        <taxon>Bacillota</taxon>
        <taxon>Bacilli</taxon>
        <taxon>Bacillales</taxon>
        <taxon>Bacillaceae</taxon>
        <taxon>Alkalicoccus</taxon>
    </lineage>
</organism>
<dbReference type="InterPro" id="IPR003601">
    <property type="entry name" value="Topo_IA_2"/>
</dbReference>
<keyword evidence="7" id="KW-0238">DNA-binding</keyword>
<keyword evidence="6" id="KW-0799">Topoisomerase</keyword>
<dbReference type="InterPro" id="IPR034144">
    <property type="entry name" value="TOPRIM_TopoIII"/>
</dbReference>
<evidence type="ECO:0000259" key="14">
    <source>
        <dbReference type="PROSITE" id="PS52039"/>
    </source>
</evidence>
<evidence type="ECO:0000256" key="8">
    <source>
        <dbReference type="ARBA" id="ARBA00023235"/>
    </source>
</evidence>
<accession>A0A2T4U820</accession>
<dbReference type="GO" id="GO:0046872">
    <property type="term" value="F:metal ion binding"/>
    <property type="evidence" value="ECO:0007669"/>
    <property type="project" value="UniProtKB-KW"/>
</dbReference>
<dbReference type="GO" id="GO:0003917">
    <property type="term" value="F:DNA topoisomerase type I (single strand cut, ATP-independent) activity"/>
    <property type="evidence" value="ECO:0007669"/>
    <property type="project" value="UniProtKB-EC"/>
</dbReference>
<dbReference type="PROSITE" id="PS52039">
    <property type="entry name" value="TOPO_IA_2"/>
    <property type="match status" value="1"/>
</dbReference>
<dbReference type="SUPFAM" id="SSF56712">
    <property type="entry name" value="Prokaryotic type I DNA topoisomerase"/>
    <property type="match status" value="1"/>
</dbReference>
<comment type="similarity">
    <text evidence="2">Belongs to the type IA topoisomerase family.</text>
</comment>
<dbReference type="CDD" id="cd00186">
    <property type="entry name" value="TOP1Ac"/>
    <property type="match status" value="1"/>
</dbReference>
<keyword evidence="16" id="KW-1185">Reference proteome</keyword>
<dbReference type="InterPro" id="IPR006171">
    <property type="entry name" value="TOPRIM_dom"/>
</dbReference>
<evidence type="ECO:0000256" key="1">
    <source>
        <dbReference type="ARBA" id="ARBA00000213"/>
    </source>
</evidence>
<dbReference type="Gene3D" id="3.40.50.140">
    <property type="match status" value="1"/>
</dbReference>
<dbReference type="NCBIfam" id="TIGR01056">
    <property type="entry name" value="topB"/>
    <property type="match status" value="1"/>
</dbReference>
<evidence type="ECO:0000313" key="15">
    <source>
        <dbReference type="EMBL" id="PTL39536.1"/>
    </source>
</evidence>
<dbReference type="InterPro" id="IPR003602">
    <property type="entry name" value="Topo_IA_DNA-bd_dom"/>
</dbReference>
<dbReference type="InterPro" id="IPR023405">
    <property type="entry name" value="Topo_IA_core_domain"/>
</dbReference>
<feature type="domain" description="Topo IA-type catalytic" evidence="14">
    <location>
        <begin position="155"/>
        <end position="595"/>
    </location>
</feature>
<dbReference type="InterPro" id="IPR025589">
    <property type="entry name" value="Toprim_C_rpt"/>
</dbReference>
<dbReference type="RefSeq" id="WP_107584138.1">
    <property type="nucleotide sequence ID" value="NZ_PZJJ01000006.1"/>
</dbReference>
<evidence type="ECO:0000259" key="13">
    <source>
        <dbReference type="PROSITE" id="PS50880"/>
    </source>
</evidence>
<dbReference type="PRINTS" id="PR00417">
    <property type="entry name" value="PRTPISMRASEI"/>
</dbReference>
<gene>
    <name evidence="15" type="ORF">C6Y45_05705</name>
</gene>
<dbReference type="EMBL" id="PZJJ01000006">
    <property type="protein sequence ID" value="PTL39536.1"/>
    <property type="molecule type" value="Genomic_DNA"/>
</dbReference>
<proteinExistence type="inferred from homology"/>
<keyword evidence="5" id="KW-0460">Magnesium</keyword>
<dbReference type="CDD" id="cd03362">
    <property type="entry name" value="TOPRIM_TopoIA_TopoIII"/>
    <property type="match status" value="1"/>
</dbReference>
<dbReference type="PROSITE" id="PS00396">
    <property type="entry name" value="TOPO_IA_1"/>
    <property type="match status" value="1"/>
</dbReference>
<dbReference type="PANTHER" id="PTHR11390">
    <property type="entry name" value="PROKARYOTIC DNA TOPOISOMERASE"/>
    <property type="match status" value="1"/>
</dbReference>
<evidence type="ECO:0000256" key="10">
    <source>
        <dbReference type="ARBA" id="ARBA00031985"/>
    </source>
</evidence>
<evidence type="ECO:0000313" key="16">
    <source>
        <dbReference type="Proteomes" id="UP000240509"/>
    </source>
</evidence>
<evidence type="ECO:0000256" key="9">
    <source>
        <dbReference type="ARBA" id="ARBA00030003"/>
    </source>
</evidence>
<sequence length="715" mass="80777">MQLIIAEKPDQARKLAAPFPFKKEKDHITIEPCAVFPRGAVMTWALGHLLEPVPPENYNKEWKRWKLDCLPMIPEKFNYRVKRRREFSVIQQFAKQEKIKSIVHAGDPEREGEAIIRLILKEINVHKPLFRLWISSLTPQAVQEGFAQLKDGRETEPLFTEAVSRAYADWLIGMNASRVYTLLMQQHGVQDVFSVGRVQTPTLCLVVQREHEIAAFEPEPYWEVEAEFTHGHGTYKGTWTDEGESKIKSRELAEKIADFAENKPAELTNYTAKERKIPPPQLFSLSTLQSYANKAFKFSPKKTLDTAQKLYTKGLITYPRTDAAHVTKEEASQFPSMLAKLKNISAFTSYFPLNGQSVLNNKRYVDSRKVKDHYAIIPTEEIKDPEKLADDEKKIYSAVIKRLLAAHEKVCIMEDLSVKTLVDGRAVFRSKTSRMVQEGWKKILPSAEDNKTEKGLHNLYKGLPSKVTEAEVISKKTKPPKRFTEGDLIQLMKTCGRQLDPELAQVMKETEGLGTEATRAGIITVLKDRGYIRVTKNMVFATEKGEALYFAVSGTILASPEMTAKWEQRLAEIGEGKKGAGAFLEQVKKLTSHLVTEAQKESGEWKVDKEALPAQSNRKSGRKRTVKAGPCPLCSADVVDKGNFYGCSAYRRTSCSFTISKTILGKKIPLKQVKTLLKEGKTEKIDGFKKGEETFQAALAWDGENKKVIFSSRPS</sequence>
<evidence type="ECO:0000256" key="4">
    <source>
        <dbReference type="ARBA" id="ARBA00022723"/>
    </source>
</evidence>
<dbReference type="GO" id="GO:0006310">
    <property type="term" value="P:DNA recombination"/>
    <property type="evidence" value="ECO:0007669"/>
    <property type="project" value="TreeGrafter"/>
</dbReference>
<dbReference type="InterPro" id="IPR013825">
    <property type="entry name" value="Topo_IA_cen_sub2"/>
</dbReference>
<dbReference type="SMART" id="SM00493">
    <property type="entry name" value="TOPRIM"/>
    <property type="match status" value="1"/>
</dbReference>
<dbReference type="OrthoDB" id="9803554at2"/>
<dbReference type="Pfam" id="PF01131">
    <property type="entry name" value="Topoisom_bac"/>
    <property type="match status" value="1"/>
</dbReference>
<evidence type="ECO:0000256" key="5">
    <source>
        <dbReference type="ARBA" id="ARBA00022842"/>
    </source>
</evidence>